<dbReference type="AlphaFoldDB" id="A0AA85FTP6"/>
<protein>
    <recommendedName>
        <fullName evidence="1">Tetrapyrrole biosynthesis uroporphyrinogen III synthase domain-containing protein</fullName>
    </recommendedName>
</protein>
<dbReference type="InterPro" id="IPR036108">
    <property type="entry name" value="4pyrrol_syn_uPrphyn_synt_sf"/>
</dbReference>
<dbReference type="Gene3D" id="3.40.50.10090">
    <property type="match status" value="2"/>
</dbReference>
<evidence type="ECO:0000313" key="2">
    <source>
        <dbReference type="Proteomes" id="UP000050792"/>
    </source>
</evidence>
<accession>A0AA85FTP6</accession>
<reference evidence="3" key="2">
    <citation type="submission" date="2023-11" db="UniProtKB">
        <authorList>
            <consortium name="WormBaseParasite"/>
        </authorList>
    </citation>
    <scope>IDENTIFICATION</scope>
</reference>
<dbReference type="PANTHER" id="PTHR12390:SF0">
    <property type="entry name" value="UROPORPHYRINOGEN-III SYNTHASE"/>
    <property type="match status" value="1"/>
</dbReference>
<dbReference type="InterPro" id="IPR003754">
    <property type="entry name" value="4pyrrol_synth_uPrphyn_synth"/>
</dbReference>
<dbReference type="Pfam" id="PF02602">
    <property type="entry name" value="HEM4"/>
    <property type="match status" value="1"/>
</dbReference>
<dbReference type="Proteomes" id="UP000050792">
    <property type="component" value="Unassembled WGS sequence"/>
</dbReference>
<dbReference type="InterPro" id="IPR039793">
    <property type="entry name" value="UROS/Hem4"/>
</dbReference>
<dbReference type="GO" id="GO:0005829">
    <property type="term" value="C:cytosol"/>
    <property type="evidence" value="ECO:0007669"/>
    <property type="project" value="TreeGrafter"/>
</dbReference>
<sequence length="175" mass="19062">MIGNENDLCFVVGPSTELQAKKAGFLPKGAESGDAEKLTSFILKHFASKLDKPIFFPCGQVHRDTLPKVLENEGKKVNIVTAYSSVENTQLHEKLRLNLCEGNPIPECLVFFSPSGVSLTENILLTEIKPHRPNIKLVAMGRATATRLKELGLIVSAVASSPKPESLLTALKQLK</sequence>
<organism evidence="2 3">
    <name type="scientific">Schistosoma rodhaini</name>
    <dbReference type="NCBI Taxonomy" id="6188"/>
    <lineage>
        <taxon>Eukaryota</taxon>
        <taxon>Metazoa</taxon>
        <taxon>Spiralia</taxon>
        <taxon>Lophotrochozoa</taxon>
        <taxon>Platyhelminthes</taxon>
        <taxon>Trematoda</taxon>
        <taxon>Digenea</taxon>
        <taxon>Strigeidida</taxon>
        <taxon>Schistosomatoidea</taxon>
        <taxon>Schistosomatidae</taxon>
        <taxon>Schistosoma</taxon>
    </lineage>
</organism>
<evidence type="ECO:0000313" key="3">
    <source>
        <dbReference type="WBParaSite" id="SRDH1_61990.2"/>
    </source>
</evidence>
<dbReference type="GO" id="GO:0004852">
    <property type="term" value="F:uroporphyrinogen-III synthase activity"/>
    <property type="evidence" value="ECO:0007669"/>
    <property type="project" value="InterPro"/>
</dbReference>
<feature type="domain" description="Tetrapyrrole biosynthesis uroporphyrinogen III synthase" evidence="1">
    <location>
        <begin position="9"/>
        <end position="168"/>
    </location>
</feature>
<evidence type="ECO:0000259" key="1">
    <source>
        <dbReference type="Pfam" id="PF02602"/>
    </source>
</evidence>
<name>A0AA85FTP6_9TREM</name>
<dbReference type="CDD" id="cd06578">
    <property type="entry name" value="HemD"/>
    <property type="match status" value="1"/>
</dbReference>
<dbReference type="GO" id="GO:0006780">
    <property type="term" value="P:uroporphyrinogen III biosynthetic process"/>
    <property type="evidence" value="ECO:0007669"/>
    <property type="project" value="InterPro"/>
</dbReference>
<proteinExistence type="predicted"/>
<reference evidence="2" key="1">
    <citation type="submission" date="2022-06" db="EMBL/GenBank/DDBJ databases">
        <authorList>
            <person name="Berger JAMES D."/>
            <person name="Berger JAMES D."/>
        </authorList>
    </citation>
    <scope>NUCLEOTIDE SEQUENCE [LARGE SCALE GENOMIC DNA]</scope>
</reference>
<dbReference type="WBParaSite" id="SRDH1_61990.2">
    <property type="protein sequence ID" value="SRDH1_61990.2"/>
    <property type="gene ID" value="SRDH1_61990"/>
</dbReference>
<keyword evidence="2" id="KW-1185">Reference proteome</keyword>
<dbReference type="PANTHER" id="PTHR12390">
    <property type="entry name" value="UROPORPHYRINOGEN III SYNTHASE"/>
    <property type="match status" value="1"/>
</dbReference>
<dbReference type="SUPFAM" id="SSF69618">
    <property type="entry name" value="HemD-like"/>
    <property type="match status" value="1"/>
</dbReference>